<dbReference type="AlphaFoldDB" id="A0A1H5X2S3"/>
<accession>A0A1H5X2S3</accession>
<organism evidence="1 2">
    <name type="scientific">Halpernia humi</name>
    <dbReference type="NCBI Taxonomy" id="493375"/>
    <lineage>
        <taxon>Bacteria</taxon>
        <taxon>Pseudomonadati</taxon>
        <taxon>Bacteroidota</taxon>
        <taxon>Flavobacteriia</taxon>
        <taxon>Flavobacteriales</taxon>
        <taxon>Weeksellaceae</taxon>
        <taxon>Chryseobacterium group</taxon>
        <taxon>Halpernia</taxon>
    </lineage>
</organism>
<sequence length="215" mass="24827">MRKFLLIGFFTLGVSFHAQKQKQTLKKKTSTIVNNAKNQKSNKSQQNIKVEIVNSGDWNQYEQSSWWRIVKRNDKNLSQILNLDNSQLQISESAMGNNNWRDENGNFSFRSISEPLKISQEFINKKNEKGENRDYVAENEAFETTAPISSLSFKILLHPKDNKADTSKDITKTINFYSDGQLIKTMIYSYDDLVQKGGVSVNNFNVEIDKSKTYY</sequence>
<name>A0A1H5X2S3_9FLAO</name>
<protein>
    <submittedName>
        <fullName evidence="1">Uncharacterized protein</fullName>
    </submittedName>
</protein>
<reference evidence="2" key="1">
    <citation type="submission" date="2016-10" db="EMBL/GenBank/DDBJ databases">
        <authorList>
            <person name="Varghese N."/>
            <person name="Submissions S."/>
        </authorList>
    </citation>
    <scope>NUCLEOTIDE SEQUENCE [LARGE SCALE GENOMIC DNA]</scope>
    <source>
        <strain evidence="2">DSM 21580</strain>
    </source>
</reference>
<proteinExistence type="predicted"/>
<keyword evidence="2" id="KW-1185">Reference proteome</keyword>
<dbReference type="Proteomes" id="UP000236738">
    <property type="component" value="Unassembled WGS sequence"/>
</dbReference>
<evidence type="ECO:0000313" key="1">
    <source>
        <dbReference type="EMBL" id="SEG05607.1"/>
    </source>
</evidence>
<dbReference type="OrthoDB" id="1240384at2"/>
<gene>
    <name evidence="1" type="ORF">SAMN05421847_1408</name>
</gene>
<evidence type="ECO:0000313" key="2">
    <source>
        <dbReference type="Proteomes" id="UP000236738"/>
    </source>
</evidence>
<dbReference type="RefSeq" id="WP_103913373.1">
    <property type="nucleotide sequence ID" value="NZ_FNUS01000002.1"/>
</dbReference>
<dbReference type="EMBL" id="FNUS01000002">
    <property type="protein sequence ID" value="SEG05607.1"/>
    <property type="molecule type" value="Genomic_DNA"/>
</dbReference>